<dbReference type="RefSeq" id="WP_160200683.1">
    <property type="nucleotide sequence ID" value="NZ_QXWK01000001.1"/>
</dbReference>
<keyword evidence="3" id="KW-1185">Reference proteome</keyword>
<reference evidence="2 3" key="1">
    <citation type="submission" date="2018-08" db="EMBL/GenBank/DDBJ databases">
        <title>Murine metabolic-syndrome-specific gut microbial biobank.</title>
        <authorList>
            <person name="Liu C."/>
        </authorList>
    </citation>
    <scope>NUCLEOTIDE SEQUENCE [LARGE SCALE GENOMIC DNA]</scope>
    <source>
        <strain evidence="2 3">28</strain>
    </source>
</reference>
<protein>
    <submittedName>
        <fullName evidence="2">Uncharacterized protein</fullName>
    </submittedName>
</protein>
<accession>A0A845QI88</accession>
<keyword evidence="1" id="KW-0732">Signal</keyword>
<evidence type="ECO:0000256" key="1">
    <source>
        <dbReference type="SAM" id="SignalP"/>
    </source>
</evidence>
<proteinExistence type="predicted"/>
<gene>
    <name evidence="2" type="ORF">D0435_01740</name>
</gene>
<organism evidence="2 3">
    <name type="scientific">Anaerotruncus colihominis</name>
    <dbReference type="NCBI Taxonomy" id="169435"/>
    <lineage>
        <taxon>Bacteria</taxon>
        <taxon>Bacillati</taxon>
        <taxon>Bacillota</taxon>
        <taxon>Clostridia</taxon>
        <taxon>Eubacteriales</taxon>
        <taxon>Oscillospiraceae</taxon>
        <taxon>Anaerotruncus</taxon>
    </lineage>
</organism>
<evidence type="ECO:0000313" key="3">
    <source>
        <dbReference type="Proteomes" id="UP000446866"/>
    </source>
</evidence>
<sequence length="287" mass="31980">MKKSAERLIALLLVLCLMIGTSNITFANTDRPEKTLKEDANNFVISEYDLYKDLSQKSDSELKLEGYSDKNIKELREKNPKAELKKLSEKSILELKALGYDQERINAIYSVKNLDENQISDEVLRVVWAKVELTLRSLSYTTTGTLTKGTTNARLMATWKWDLCPSTTYIDKLVFSWGKSLASKDADITIKHYSSTDKVKKTTKGTVAEKDPNHGCALEIKFVAGLKNGGNAYITLYSSQQALKNIECKVTYGHSMVTLTPSVSWNGASVSFGTSTKDMGSKTITLE</sequence>
<feature type="chain" id="PRO_5032465640" evidence="1">
    <location>
        <begin position="28"/>
        <end position="287"/>
    </location>
</feature>
<feature type="signal peptide" evidence="1">
    <location>
        <begin position="1"/>
        <end position="27"/>
    </location>
</feature>
<evidence type="ECO:0000313" key="2">
    <source>
        <dbReference type="EMBL" id="NBH60397.1"/>
    </source>
</evidence>
<dbReference type="EMBL" id="QXWK01000001">
    <property type="protein sequence ID" value="NBH60397.1"/>
    <property type="molecule type" value="Genomic_DNA"/>
</dbReference>
<comment type="caution">
    <text evidence="2">The sequence shown here is derived from an EMBL/GenBank/DDBJ whole genome shotgun (WGS) entry which is preliminary data.</text>
</comment>
<dbReference type="AlphaFoldDB" id="A0A845QI88"/>
<dbReference type="Proteomes" id="UP000446866">
    <property type="component" value="Unassembled WGS sequence"/>
</dbReference>
<name>A0A845QI88_9FIRM</name>